<keyword evidence="3" id="KW-1185">Reference proteome</keyword>
<dbReference type="OrthoDB" id="2390104at2759"/>
<gene>
    <name evidence="2" type="ORF">COCON_G00139490</name>
</gene>
<dbReference type="AlphaFoldDB" id="A0A9Q1DAL4"/>
<accession>A0A9Q1DAL4</accession>
<protein>
    <recommendedName>
        <fullName evidence="4">Polyhomeotic-like protein 2</fullName>
    </recommendedName>
</protein>
<evidence type="ECO:0000256" key="1">
    <source>
        <dbReference type="SAM" id="MobiDB-lite"/>
    </source>
</evidence>
<dbReference type="EMBL" id="JAFJMO010000010">
    <property type="protein sequence ID" value="KAJ8264850.1"/>
    <property type="molecule type" value="Genomic_DNA"/>
</dbReference>
<evidence type="ECO:0000313" key="2">
    <source>
        <dbReference type="EMBL" id="KAJ8264850.1"/>
    </source>
</evidence>
<evidence type="ECO:0008006" key="4">
    <source>
        <dbReference type="Google" id="ProtNLM"/>
    </source>
</evidence>
<dbReference type="Proteomes" id="UP001152803">
    <property type="component" value="Unassembled WGS sequence"/>
</dbReference>
<proteinExistence type="predicted"/>
<name>A0A9Q1DAL4_CONCO</name>
<comment type="caution">
    <text evidence="2">The sequence shown here is derived from an EMBL/GenBank/DDBJ whole genome shotgun (WGS) entry which is preliminary data.</text>
</comment>
<reference evidence="2" key="1">
    <citation type="journal article" date="2023" name="Science">
        <title>Genome structures resolve the early diversification of teleost fishes.</title>
        <authorList>
            <person name="Parey E."/>
            <person name="Louis A."/>
            <person name="Montfort J."/>
            <person name="Bouchez O."/>
            <person name="Roques C."/>
            <person name="Iampietro C."/>
            <person name="Lluch J."/>
            <person name="Castinel A."/>
            <person name="Donnadieu C."/>
            <person name="Desvignes T."/>
            <person name="Floi Bucao C."/>
            <person name="Jouanno E."/>
            <person name="Wen M."/>
            <person name="Mejri S."/>
            <person name="Dirks R."/>
            <person name="Jansen H."/>
            <person name="Henkel C."/>
            <person name="Chen W.J."/>
            <person name="Zahm M."/>
            <person name="Cabau C."/>
            <person name="Klopp C."/>
            <person name="Thompson A.W."/>
            <person name="Robinson-Rechavi M."/>
            <person name="Braasch I."/>
            <person name="Lecointre G."/>
            <person name="Bobe J."/>
            <person name="Postlethwait J.H."/>
            <person name="Berthelot C."/>
            <person name="Roest Crollius H."/>
            <person name="Guiguen Y."/>
        </authorList>
    </citation>
    <scope>NUCLEOTIDE SEQUENCE</scope>
    <source>
        <strain evidence="2">Concon-B</strain>
    </source>
</reference>
<sequence length="276" mass="28217">MESEQGSASCGAGGMGPGNPNTTTNPNAMTNPNANPNAMTNPNPNPTTNPSTSTSTARPTVPQISVYSGIPDRQTVQVIQQALHRQPSTAAQYLQQMYAAQQQHLMLQTAALQQQQLSTAQLQGLAAVQQASLVAGRQNSAQNGSSAQQTGSATQTTINLATSPAAAPLISRAQSVRSAPAGITQQAVLLGNASSPALTASQAQMYLRAQMLIFTPTATVTSVQPEGTAPPAGQAATAQVQNLALRSQQGPTAAPPPQAQIQGLRLKQTPGGPSSP</sequence>
<feature type="region of interest" description="Disordered" evidence="1">
    <location>
        <begin position="244"/>
        <end position="276"/>
    </location>
</feature>
<evidence type="ECO:0000313" key="3">
    <source>
        <dbReference type="Proteomes" id="UP001152803"/>
    </source>
</evidence>
<feature type="compositionally biased region" description="Low complexity" evidence="1">
    <location>
        <begin position="18"/>
        <end position="57"/>
    </location>
</feature>
<feature type="region of interest" description="Disordered" evidence="1">
    <location>
        <begin position="1"/>
        <end position="59"/>
    </location>
</feature>
<organism evidence="2 3">
    <name type="scientific">Conger conger</name>
    <name type="common">Conger eel</name>
    <name type="synonym">Muraena conger</name>
    <dbReference type="NCBI Taxonomy" id="82655"/>
    <lineage>
        <taxon>Eukaryota</taxon>
        <taxon>Metazoa</taxon>
        <taxon>Chordata</taxon>
        <taxon>Craniata</taxon>
        <taxon>Vertebrata</taxon>
        <taxon>Euteleostomi</taxon>
        <taxon>Actinopterygii</taxon>
        <taxon>Neopterygii</taxon>
        <taxon>Teleostei</taxon>
        <taxon>Anguilliformes</taxon>
        <taxon>Congridae</taxon>
        <taxon>Conger</taxon>
    </lineage>
</organism>